<dbReference type="AlphaFoldDB" id="A0A7J7DMZ8"/>
<keyword evidence="1" id="KW-0488">Methylation</keyword>
<evidence type="ECO:0000313" key="7">
    <source>
        <dbReference type="Proteomes" id="UP000593562"/>
    </source>
</evidence>
<evidence type="ECO:0000256" key="2">
    <source>
        <dbReference type="ARBA" id="ARBA00022723"/>
    </source>
</evidence>
<dbReference type="InParanoid" id="A0A7J7DMZ8"/>
<keyword evidence="2" id="KW-0479">Metal-binding</keyword>
<dbReference type="EMBL" id="JAAARO010000005">
    <property type="protein sequence ID" value="KAF5747456.1"/>
    <property type="molecule type" value="Genomic_DNA"/>
</dbReference>
<evidence type="ECO:0000256" key="1">
    <source>
        <dbReference type="ARBA" id="ARBA00022481"/>
    </source>
</evidence>
<evidence type="ECO:0000256" key="5">
    <source>
        <dbReference type="ARBA" id="ARBA00024045"/>
    </source>
</evidence>
<dbReference type="InterPro" id="IPR006121">
    <property type="entry name" value="HMA_dom"/>
</dbReference>
<dbReference type="InterPro" id="IPR036163">
    <property type="entry name" value="HMA_dom_sf"/>
</dbReference>
<evidence type="ECO:0000313" key="6">
    <source>
        <dbReference type="EMBL" id="KAF5747456.1"/>
    </source>
</evidence>
<dbReference type="GO" id="GO:0046872">
    <property type="term" value="F:metal ion binding"/>
    <property type="evidence" value="ECO:0007669"/>
    <property type="project" value="UniProtKB-KW"/>
</dbReference>
<evidence type="ECO:0000256" key="3">
    <source>
        <dbReference type="ARBA" id="ARBA00023288"/>
    </source>
</evidence>
<dbReference type="Gene3D" id="3.30.70.100">
    <property type="match status" value="1"/>
</dbReference>
<accession>A0A7J7DMZ8</accession>
<gene>
    <name evidence="6" type="ORF">HS088_TW05G00177</name>
</gene>
<dbReference type="Proteomes" id="UP000593562">
    <property type="component" value="Unassembled WGS sequence"/>
</dbReference>
<dbReference type="PANTHER" id="PTHR45868">
    <property type="entry name" value="HEAVY METAL-ASSOCIATED ISOPRENYLATED PLANT PROTEIN 33-RELATED"/>
    <property type="match status" value="1"/>
</dbReference>
<name>A0A7J7DMZ8_TRIWF</name>
<proteinExistence type="inferred from homology"/>
<evidence type="ECO:0000256" key="4">
    <source>
        <dbReference type="ARBA" id="ARBA00023289"/>
    </source>
</evidence>
<dbReference type="PANTHER" id="PTHR45868:SF93">
    <property type="entry name" value="OS12G0144600 PROTEIN"/>
    <property type="match status" value="1"/>
</dbReference>
<comment type="similarity">
    <text evidence="5">Belongs to the HIPP family.</text>
</comment>
<sequence length="164" mass="18215">MVMTGVYSVNIHAEQQLVIVSGRVDSTTLIKKLEKSGKHAELWSAGPNNKLVQEQPNSIDNNQMQYLSNGFNFSQNQAYLGNEIEDLGSFGNYFGPNVGIETVGGEMGQTLMASAPAAYQDSEINRFQDYAARTNPPSRMSTNMGHIYHNYASTEMPSNIYMQY</sequence>
<organism evidence="6 7">
    <name type="scientific">Tripterygium wilfordii</name>
    <name type="common">Thunder God vine</name>
    <dbReference type="NCBI Taxonomy" id="458696"/>
    <lineage>
        <taxon>Eukaryota</taxon>
        <taxon>Viridiplantae</taxon>
        <taxon>Streptophyta</taxon>
        <taxon>Embryophyta</taxon>
        <taxon>Tracheophyta</taxon>
        <taxon>Spermatophyta</taxon>
        <taxon>Magnoliopsida</taxon>
        <taxon>eudicotyledons</taxon>
        <taxon>Gunneridae</taxon>
        <taxon>Pentapetalae</taxon>
        <taxon>rosids</taxon>
        <taxon>fabids</taxon>
        <taxon>Celastrales</taxon>
        <taxon>Celastraceae</taxon>
        <taxon>Tripterygium</taxon>
    </lineage>
</organism>
<dbReference type="SUPFAM" id="SSF55008">
    <property type="entry name" value="HMA, heavy metal-associated domain"/>
    <property type="match status" value="1"/>
</dbReference>
<protein>
    <recommendedName>
        <fullName evidence="8">Heavy metal transport/detoxification superfamily protein</fullName>
    </recommendedName>
</protein>
<reference evidence="6 7" key="1">
    <citation type="journal article" date="2020" name="Nat. Commun.">
        <title>Genome of Tripterygium wilfordii and identification of cytochrome P450 involved in triptolide biosynthesis.</title>
        <authorList>
            <person name="Tu L."/>
            <person name="Su P."/>
            <person name="Zhang Z."/>
            <person name="Gao L."/>
            <person name="Wang J."/>
            <person name="Hu T."/>
            <person name="Zhou J."/>
            <person name="Zhang Y."/>
            <person name="Zhao Y."/>
            <person name="Liu Y."/>
            <person name="Song Y."/>
            <person name="Tong Y."/>
            <person name="Lu Y."/>
            <person name="Yang J."/>
            <person name="Xu C."/>
            <person name="Jia M."/>
            <person name="Peters R.J."/>
            <person name="Huang L."/>
            <person name="Gao W."/>
        </authorList>
    </citation>
    <scope>NUCLEOTIDE SEQUENCE [LARGE SCALE GENOMIC DNA]</scope>
    <source>
        <strain evidence="7">cv. XIE 37</strain>
        <tissue evidence="6">Leaf</tissue>
    </source>
</reference>
<keyword evidence="4" id="KW-0636">Prenylation</keyword>
<keyword evidence="3" id="KW-0449">Lipoprotein</keyword>
<keyword evidence="7" id="KW-1185">Reference proteome</keyword>
<dbReference type="CDD" id="cd00371">
    <property type="entry name" value="HMA"/>
    <property type="match status" value="1"/>
</dbReference>
<comment type="caution">
    <text evidence="6">The sequence shown here is derived from an EMBL/GenBank/DDBJ whole genome shotgun (WGS) entry which is preliminary data.</text>
</comment>
<evidence type="ECO:0008006" key="8">
    <source>
        <dbReference type="Google" id="ProtNLM"/>
    </source>
</evidence>